<dbReference type="Proteomes" id="UP000410492">
    <property type="component" value="Unassembled WGS sequence"/>
</dbReference>
<accession>A0A653CM23</accession>
<dbReference type="AlphaFoldDB" id="A0A653CM23"/>
<name>A0A653CM23_CALMS</name>
<gene>
    <name evidence="1" type="ORF">CALMAC_LOCUS9827</name>
</gene>
<protein>
    <submittedName>
        <fullName evidence="1">Uncharacterized protein</fullName>
    </submittedName>
</protein>
<reference evidence="1 2" key="1">
    <citation type="submission" date="2019-01" db="EMBL/GenBank/DDBJ databases">
        <authorList>
            <person name="Sayadi A."/>
        </authorList>
    </citation>
    <scope>NUCLEOTIDE SEQUENCE [LARGE SCALE GENOMIC DNA]</scope>
</reference>
<evidence type="ECO:0000313" key="1">
    <source>
        <dbReference type="EMBL" id="VEN48334.1"/>
    </source>
</evidence>
<evidence type="ECO:0000313" key="2">
    <source>
        <dbReference type="Proteomes" id="UP000410492"/>
    </source>
</evidence>
<sequence length="48" mass="5301">SIRYFLGSYRNPNVVETPAATFILNGPIVVRQAGRMDEHIIRDSSPAA</sequence>
<keyword evidence="2" id="KW-1185">Reference proteome</keyword>
<organism evidence="1 2">
    <name type="scientific">Callosobruchus maculatus</name>
    <name type="common">Southern cowpea weevil</name>
    <name type="synonym">Pulse bruchid</name>
    <dbReference type="NCBI Taxonomy" id="64391"/>
    <lineage>
        <taxon>Eukaryota</taxon>
        <taxon>Metazoa</taxon>
        <taxon>Ecdysozoa</taxon>
        <taxon>Arthropoda</taxon>
        <taxon>Hexapoda</taxon>
        <taxon>Insecta</taxon>
        <taxon>Pterygota</taxon>
        <taxon>Neoptera</taxon>
        <taxon>Endopterygota</taxon>
        <taxon>Coleoptera</taxon>
        <taxon>Polyphaga</taxon>
        <taxon>Cucujiformia</taxon>
        <taxon>Chrysomeloidea</taxon>
        <taxon>Chrysomelidae</taxon>
        <taxon>Bruchinae</taxon>
        <taxon>Bruchini</taxon>
        <taxon>Callosobruchus</taxon>
    </lineage>
</organism>
<proteinExistence type="predicted"/>
<dbReference type="OrthoDB" id="6281275at2759"/>
<dbReference type="EMBL" id="CAACVG010008074">
    <property type="protein sequence ID" value="VEN48334.1"/>
    <property type="molecule type" value="Genomic_DNA"/>
</dbReference>
<feature type="non-terminal residue" evidence="1">
    <location>
        <position position="1"/>
    </location>
</feature>